<sequence>MPVDVPEVKGVRKLLEDLNEKALIARLDSFLRLNEGLETKKGEDFIKVSIMGFLEGILVSLRRKYPENSEVRGLLEVVSARRQELDELFRKPAMQNLRVE</sequence>
<keyword evidence="7" id="KW-1185">Reference proteome</keyword>
<dbReference type="Gene3D" id="1.20.120.460">
    <property type="entry name" value="protein pf1176 like"/>
    <property type="match status" value="1"/>
</dbReference>
<dbReference type="KEGG" id="ttd:A3L14_07760"/>
<reference evidence="3 5" key="1">
    <citation type="submission" date="2015-08" db="EMBL/GenBank/DDBJ databases">
        <title>Thermococcus thioreducens DSM 14981 genome sequencing.</title>
        <authorList>
            <person name="Hong S.-J."/>
            <person name="Kim M.-C."/>
            <person name="Shin J.-H."/>
        </authorList>
    </citation>
    <scope>NUCLEOTIDE SEQUENCE [LARGE SCALE GENOMIC DNA]</scope>
    <source>
        <strain evidence="3 5">DSM 14981</strain>
    </source>
</reference>
<dbReference type="InterPro" id="IPR023108">
    <property type="entry name" value="DUF3216"/>
</dbReference>
<dbReference type="PATRIC" id="fig|277988.4.peg.1368"/>
<dbReference type="Proteomes" id="UP000250136">
    <property type="component" value="Chromosome"/>
</dbReference>
<dbReference type="Pfam" id="PF11505">
    <property type="entry name" value="DUF3216"/>
    <property type="match status" value="1"/>
</dbReference>
<keyword evidence="3" id="KW-0808">Transferase</keyword>
<dbReference type="Proteomes" id="UP000182125">
    <property type="component" value="Unassembled WGS sequence"/>
</dbReference>
<evidence type="ECO:0000313" key="6">
    <source>
        <dbReference type="Proteomes" id="UP000182125"/>
    </source>
</evidence>
<dbReference type="Proteomes" id="UP000051862">
    <property type="component" value="Unassembled WGS sequence"/>
</dbReference>
<protein>
    <submittedName>
        <fullName evidence="3">Methyltransferase</fullName>
    </submittedName>
</protein>
<dbReference type="EMBL" id="FOIW01000001">
    <property type="protein sequence ID" value="SEV85245.1"/>
    <property type="molecule type" value="Genomic_DNA"/>
</dbReference>
<dbReference type="AlphaFoldDB" id="A0A0Q2UNK5"/>
<evidence type="ECO:0000313" key="7">
    <source>
        <dbReference type="Proteomes" id="UP000250136"/>
    </source>
</evidence>
<gene>
    <name evidence="2" type="ORF">A3L14_07760</name>
    <name evidence="3" type="ORF">AMR53_06515</name>
    <name evidence="4" type="ORF">SAMN05216170_0394</name>
</gene>
<dbReference type="EMBL" id="CP015105">
    <property type="protein sequence ID" value="ASJ12786.1"/>
    <property type="molecule type" value="Genomic_DNA"/>
</dbReference>
<evidence type="ECO:0000259" key="1">
    <source>
        <dbReference type="Pfam" id="PF11505"/>
    </source>
</evidence>
<dbReference type="GO" id="GO:0032259">
    <property type="term" value="P:methylation"/>
    <property type="evidence" value="ECO:0007669"/>
    <property type="project" value="UniProtKB-KW"/>
</dbReference>
<dbReference type="EMBL" id="LIXN01000009">
    <property type="protein sequence ID" value="KQH82256.1"/>
    <property type="molecule type" value="Genomic_DNA"/>
</dbReference>
<dbReference type="GO" id="GO:0008168">
    <property type="term" value="F:methyltransferase activity"/>
    <property type="evidence" value="ECO:0007669"/>
    <property type="project" value="UniProtKB-KW"/>
</dbReference>
<reference evidence="2 7" key="2">
    <citation type="submission" date="2016-04" db="EMBL/GenBank/DDBJ databases">
        <title>Complete genome sequence of Thermococcus thioreducens type strain OGL-20P.</title>
        <authorList>
            <person name="Oger P.M."/>
        </authorList>
    </citation>
    <scope>NUCLEOTIDE SEQUENCE [LARGE SCALE GENOMIC DNA]</scope>
    <source>
        <strain evidence="2 7">OGL-20P</strain>
    </source>
</reference>
<proteinExistence type="predicted"/>
<reference evidence="4 6" key="3">
    <citation type="submission" date="2016-10" db="EMBL/GenBank/DDBJ databases">
        <authorList>
            <person name="de Groot N.N."/>
        </authorList>
    </citation>
    <scope>NUCLEOTIDE SEQUENCE [LARGE SCALE GENOMIC DNA]</scope>
    <source>
        <strain evidence="4 6">OGL-20</strain>
    </source>
</reference>
<evidence type="ECO:0000313" key="5">
    <source>
        <dbReference type="Proteomes" id="UP000051862"/>
    </source>
</evidence>
<dbReference type="GeneID" id="33334310"/>
<keyword evidence="3" id="KW-0489">Methyltransferase</keyword>
<evidence type="ECO:0000313" key="2">
    <source>
        <dbReference type="EMBL" id="ASJ12786.1"/>
    </source>
</evidence>
<accession>A0A0Q2UNK5</accession>
<evidence type="ECO:0000313" key="4">
    <source>
        <dbReference type="EMBL" id="SEV85245.1"/>
    </source>
</evidence>
<dbReference type="InterPro" id="IPR038317">
    <property type="entry name" value="Pf1176-like_sf"/>
</dbReference>
<evidence type="ECO:0000313" key="3">
    <source>
        <dbReference type="EMBL" id="KQH82256.1"/>
    </source>
</evidence>
<feature type="domain" description="DUF3216" evidence="1">
    <location>
        <begin position="8"/>
        <end position="95"/>
    </location>
</feature>
<name>A0A0Q2UNK5_9EURY</name>
<dbReference type="STRING" id="277988.SAMN05216170_0394"/>
<dbReference type="OrthoDB" id="101602at2157"/>
<organism evidence="3 5">
    <name type="scientific">Thermococcus thioreducens</name>
    <dbReference type="NCBI Taxonomy" id="277988"/>
    <lineage>
        <taxon>Archaea</taxon>
        <taxon>Methanobacteriati</taxon>
        <taxon>Methanobacteriota</taxon>
        <taxon>Thermococci</taxon>
        <taxon>Thermococcales</taxon>
        <taxon>Thermococcaceae</taxon>
        <taxon>Thermococcus</taxon>
    </lineage>
</organism>
<dbReference type="RefSeq" id="WP_055429486.1">
    <property type="nucleotide sequence ID" value="NZ_CP015105.1"/>
</dbReference>